<evidence type="ECO:0000313" key="3">
    <source>
        <dbReference type="Proteomes" id="UP000315385"/>
    </source>
</evidence>
<evidence type="ECO:0000256" key="1">
    <source>
        <dbReference type="SAM" id="Phobius"/>
    </source>
</evidence>
<organism evidence="2 3">
    <name type="scientific">Halonotius roseus</name>
    <dbReference type="NCBI Taxonomy" id="2511997"/>
    <lineage>
        <taxon>Archaea</taxon>
        <taxon>Methanobacteriati</taxon>
        <taxon>Methanobacteriota</taxon>
        <taxon>Stenosarchaea group</taxon>
        <taxon>Halobacteria</taxon>
        <taxon>Halobacteriales</taxon>
        <taxon>Haloferacaceae</taxon>
        <taxon>Halonotius</taxon>
    </lineage>
</organism>
<keyword evidence="1" id="KW-0472">Membrane</keyword>
<keyword evidence="1" id="KW-1133">Transmembrane helix</keyword>
<accession>A0A544QPP9</accession>
<sequence length="135" mass="14202">MAETTTATGAQTISKPEDSVGYLAVLAGLTTGILHLYLIPGALATAGTTGGVLFALNGVGFVGGTVLYLSKYWRKELFLVAALYALASILAMFMVHGWTIDSLLYRNGSIAQWAITSKSAEAILIGCSLYLYSNS</sequence>
<feature type="transmembrane region" description="Helical" evidence="1">
    <location>
        <begin position="51"/>
        <end position="70"/>
    </location>
</feature>
<reference evidence="2 3" key="1">
    <citation type="submission" date="2019-02" db="EMBL/GenBank/DDBJ databases">
        <title>Halonotius sp. a new haloqrchaeon isolated from saline water.</title>
        <authorList>
            <person name="Duran-Viseras A."/>
            <person name="Sanchez-Porro C."/>
            <person name="Ventosa A."/>
        </authorList>
    </citation>
    <scope>NUCLEOTIDE SEQUENCE [LARGE SCALE GENOMIC DNA]</scope>
    <source>
        <strain evidence="2 3">F9-27</strain>
    </source>
</reference>
<dbReference type="InterPro" id="IPR055898">
    <property type="entry name" value="DUF7475"/>
</dbReference>
<keyword evidence="3" id="KW-1185">Reference proteome</keyword>
<keyword evidence="1" id="KW-0812">Transmembrane</keyword>
<dbReference type="RefSeq" id="WP_142441997.1">
    <property type="nucleotide sequence ID" value="NZ_SESI01000001.1"/>
</dbReference>
<protein>
    <submittedName>
        <fullName evidence="2">Uncharacterized protein</fullName>
    </submittedName>
</protein>
<comment type="caution">
    <text evidence="2">The sequence shown here is derived from an EMBL/GenBank/DDBJ whole genome shotgun (WGS) entry which is preliminary data.</text>
</comment>
<feature type="transmembrane region" description="Helical" evidence="1">
    <location>
        <begin position="20"/>
        <end position="39"/>
    </location>
</feature>
<proteinExistence type="predicted"/>
<dbReference type="Pfam" id="PF24287">
    <property type="entry name" value="DUF7475"/>
    <property type="match status" value="1"/>
</dbReference>
<name>A0A544QPP9_9EURY</name>
<feature type="transmembrane region" description="Helical" evidence="1">
    <location>
        <begin position="110"/>
        <end position="132"/>
    </location>
</feature>
<feature type="transmembrane region" description="Helical" evidence="1">
    <location>
        <begin position="77"/>
        <end position="98"/>
    </location>
</feature>
<dbReference type="EMBL" id="SESI01000001">
    <property type="protein sequence ID" value="TQQ81424.1"/>
    <property type="molecule type" value="Genomic_DNA"/>
</dbReference>
<dbReference type="OrthoDB" id="241825at2157"/>
<dbReference type="AlphaFoldDB" id="A0A544QPP9"/>
<gene>
    <name evidence="2" type="ORF">EWF95_00300</name>
</gene>
<evidence type="ECO:0000313" key="2">
    <source>
        <dbReference type="EMBL" id="TQQ81424.1"/>
    </source>
</evidence>
<dbReference type="Proteomes" id="UP000315385">
    <property type="component" value="Unassembled WGS sequence"/>
</dbReference>